<keyword evidence="1" id="KW-1185">Reference proteome</keyword>
<reference evidence="2" key="1">
    <citation type="submission" date="2022-11" db="UniProtKB">
        <authorList>
            <consortium name="WormBaseParasite"/>
        </authorList>
    </citation>
    <scope>IDENTIFICATION</scope>
</reference>
<evidence type="ECO:0000313" key="1">
    <source>
        <dbReference type="Proteomes" id="UP000887565"/>
    </source>
</evidence>
<proteinExistence type="predicted"/>
<accession>A0A915HY17</accession>
<dbReference type="AlphaFoldDB" id="A0A915HY17"/>
<name>A0A915HY17_ROMCU</name>
<dbReference type="WBParaSite" id="nRc.2.0.1.t06462-RA">
    <property type="protein sequence ID" value="nRc.2.0.1.t06462-RA"/>
    <property type="gene ID" value="nRc.2.0.1.g06462"/>
</dbReference>
<organism evidence="1 2">
    <name type="scientific">Romanomermis culicivorax</name>
    <name type="common">Nematode worm</name>
    <dbReference type="NCBI Taxonomy" id="13658"/>
    <lineage>
        <taxon>Eukaryota</taxon>
        <taxon>Metazoa</taxon>
        <taxon>Ecdysozoa</taxon>
        <taxon>Nematoda</taxon>
        <taxon>Enoplea</taxon>
        <taxon>Dorylaimia</taxon>
        <taxon>Mermithida</taxon>
        <taxon>Mermithoidea</taxon>
        <taxon>Mermithidae</taxon>
        <taxon>Romanomermis</taxon>
    </lineage>
</organism>
<protein>
    <submittedName>
        <fullName evidence="2">Uncharacterized protein</fullName>
    </submittedName>
</protein>
<dbReference type="Proteomes" id="UP000887565">
    <property type="component" value="Unplaced"/>
</dbReference>
<evidence type="ECO:0000313" key="2">
    <source>
        <dbReference type="WBParaSite" id="nRc.2.0.1.t06462-RA"/>
    </source>
</evidence>
<sequence length="127" mass="14258">MLFTFTLGMAMISLRSGITRTLGYKNNIIYVLTNARSSKITEANRVIEMNGKLESLCKTPSPKILGISDPPPPQTSGAHYLFLFGVRNKSTKYCKHFIQASLISTLLQTKSMHLLRTRGLRKSTEKH</sequence>